<dbReference type="PANTHER" id="PTHR12875:SF0">
    <property type="entry name" value="GOLGI TO ER TRAFFIC PROTEIN 4 HOMOLOG"/>
    <property type="match status" value="1"/>
</dbReference>
<evidence type="ECO:0000256" key="1">
    <source>
        <dbReference type="ARBA" id="ARBA00004514"/>
    </source>
</evidence>
<evidence type="ECO:0000256" key="2">
    <source>
        <dbReference type="ARBA" id="ARBA00005351"/>
    </source>
</evidence>
<dbReference type="GeneID" id="113205373"/>
<proteinExistence type="inferred from homology"/>
<dbReference type="KEGG" id="foc:113205373"/>
<name>A0A9C6U143_FRAOC</name>
<reference evidence="7" key="1">
    <citation type="submission" date="2025-08" db="UniProtKB">
        <authorList>
            <consortium name="RefSeq"/>
        </authorList>
    </citation>
    <scope>IDENTIFICATION</scope>
    <source>
        <tissue evidence="7">Whole organism</tissue>
    </source>
</reference>
<gene>
    <name evidence="7" type="primary">LOC113205373</name>
</gene>
<dbReference type="InterPro" id="IPR007317">
    <property type="entry name" value="GET4"/>
</dbReference>
<keyword evidence="6" id="KW-1185">Reference proteome</keyword>
<keyword evidence="4" id="KW-0963">Cytoplasm</keyword>
<dbReference type="FunFam" id="1.25.40.10:FF:000060">
    <property type="entry name" value="Golgi to ER traffic protein 4 homolog"/>
    <property type="match status" value="1"/>
</dbReference>
<dbReference type="OrthoDB" id="10252405at2759"/>
<evidence type="ECO:0000313" key="6">
    <source>
        <dbReference type="Proteomes" id="UP000504606"/>
    </source>
</evidence>
<dbReference type="PANTHER" id="PTHR12875">
    <property type="entry name" value="GOLGI TO ER TRAFFIC PROTEIN 4 HOMOLOG"/>
    <property type="match status" value="1"/>
</dbReference>
<feature type="compositionally biased region" description="Basic and acidic residues" evidence="5">
    <location>
        <begin position="296"/>
        <end position="307"/>
    </location>
</feature>
<evidence type="ECO:0000256" key="4">
    <source>
        <dbReference type="ARBA" id="ARBA00022490"/>
    </source>
</evidence>
<accession>A0A9C6U143</accession>
<dbReference type="GO" id="GO:0045048">
    <property type="term" value="P:protein insertion into ER membrane"/>
    <property type="evidence" value="ECO:0007669"/>
    <property type="project" value="InterPro"/>
</dbReference>
<keyword evidence="3" id="KW-0813">Transport</keyword>
<dbReference type="AlphaFoldDB" id="A0A9C6U143"/>
<evidence type="ECO:0000256" key="3">
    <source>
        <dbReference type="ARBA" id="ARBA00022448"/>
    </source>
</evidence>
<dbReference type="Pfam" id="PF04190">
    <property type="entry name" value="GET4"/>
    <property type="match status" value="1"/>
</dbReference>
<dbReference type="InterPro" id="IPR011990">
    <property type="entry name" value="TPR-like_helical_dom_sf"/>
</dbReference>
<feature type="region of interest" description="Disordered" evidence="5">
    <location>
        <begin position="296"/>
        <end position="327"/>
    </location>
</feature>
<dbReference type="Gene3D" id="1.25.40.10">
    <property type="entry name" value="Tetratricopeptide repeat domain"/>
    <property type="match status" value="1"/>
</dbReference>
<organism evidence="6 7">
    <name type="scientific">Frankliniella occidentalis</name>
    <name type="common">Western flower thrips</name>
    <name type="synonym">Euthrips occidentalis</name>
    <dbReference type="NCBI Taxonomy" id="133901"/>
    <lineage>
        <taxon>Eukaryota</taxon>
        <taxon>Metazoa</taxon>
        <taxon>Ecdysozoa</taxon>
        <taxon>Arthropoda</taxon>
        <taxon>Hexapoda</taxon>
        <taxon>Insecta</taxon>
        <taxon>Pterygota</taxon>
        <taxon>Neoptera</taxon>
        <taxon>Paraneoptera</taxon>
        <taxon>Thysanoptera</taxon>
        <taxon>Terebrantia</taxon>
        <taxon>Thripoidea</taxon>
        <taxon>Thripidae</taxon>
        <taxon>Frankliniella</taxon>
    </lineage>
</organism>
<dbReference type="Proteomes" id="UP000504606">
    <property type="component" value="Unplaced"/>
</dbReference>
<protein>
    <submittedName>
        <fullName evidence="7">Golgi to ER traffic protein 4 homolog</fullName>
    </submittedName>
</protein>
<comment type="similarity">
    <text evidence="2">Belongs to the GET4 family.</text>
</comment>
<evidence type="ECO:0000313" key="7">
    <source>
        <dbReference type="RefSeq" id="XP_052125595.1"/>
    </source>
</evidence>
<dbReference type="RefSeq" id="XP_052125595.1">
    <property type="nucleotide sequence ID" value="XM_052269635.1"/>
</dbReference>
<dbReference type="GO" id="GO:0071818">
    <property type="term" value="C:BAT3 complex"/>
    <property type="evidence" value="ECO:0007669"/>
    <property type="project" value="TreeGrafter"/>
</dbReference>
<sequence length="327" mass="37454">MAARRSGGVQRVLDKLEASVSAGNFYEAHQMYRTLYFRYSMQEKYKELLELLYSGSKLLLQNKQLTSGADLCNLFVDVLQKSSEPVTEELVQKLSELYGLIGPNVPERDTFLANAMRWSAKGSPEYKTGHPLLHKAVAQTSWREKNYVVARYHFLHSNDGSSFAMMLVEIHTRQGYPSEVDLFITQVVLQYLCLQNKTTAFDAFHWYTLKHPNIKSGPPYLLPLLNFIWFLLKAIESGKLPVFTLLCKKYKPSIDRDPTYNSYLNKIAQIFFGLPPQRPRNQGLFGNLMQLFNDAGHDSDSDHEDSSSRASLTQNRSSQKMETEDLD</sequence>
<evidence type="ECO:0000256" key="5">
    <source>
        <dbReference type="SAM" id="MobiDB-lite"/>
    </source>
</evidence>
<comment type="subcellular location">
    <subcellularLocation>
        <location evidence="1">Cytoplasm</location>
        <location evidence="1">Cytosol</location>
    </subcellularLocation>
</comment>